<evidence type="ECO:0000313" key="3">
    <source>
        <dbReference type="Proteomes" id="UP001178461"/>
    </source>
</evidence>
<accession>A0AA35LH41</accession>
<name>A0AA35LH41_9SAUR</name>
<protein>
    <submittedName>
        <fullName evidence="2">Uncharacterized protein</fullName>
    </submittedName>
</protein>
<keyword evidence="3" id="KW-1185">Reference proteome</keyword>
<dbReference type="Proteomes" id="UP001178461">
    <property type="component" value="Chromosome 15"/>
</dbReference>
<dbReference type="AlphaFoldDB" id="A0AA35LH41"/>
<gene>
    <name evidence="2" type="ORF">PODLI_1B034548</name>
</gene>
<reference evidence="2" key="1">
    <citation type="submission" date="2022-12" db="EMBL/GenBank/DDBJ databases">
        <authorList>
            <person name="Alioto T."/>
            <person name="Alioto T."/>
            <person name="Gomez Garrido J."/>
        </authorList>
    </citation>
    <scope>NUCLEOTIDE SEQUENCE</scope>
</reference>
<feature type="region of interest" description="Disordered" evidence="1">
    <location>
        <begin position="1"/>
        <end position="53"/>
    </location>
</feature>
<dbReference type="EMBL" id="OX395141">
    <property type="protein sequence ID" value="CAI5795449.1"/>
    <property type="molecule type" value="Genomic_DNA"/>
</dbReference>
<evidence type="ECO:0000256" key="1">
    <source>
        <dbReference type="SAM" id="MobiDB-lite"/>
    </source>
</evidence>
<proteinExistence type="predicted"/>
<feature type="compositionally biased region" description="Basic and acidic residues" evidence="1">
    <location>
        <begin position="7"/>
        <end position="32"/>
    </location>
</feature>
<evidence type="ECO:0000313" key="2">
    <source>
        <dbReference type="EMBL" id="CAI5795449.1"/>
    </source>
</evidence>
<sequence>MPHRRIASNEDGVRGFTRHGRDSLPEESRRQLDQAGVSVATGRNPGEHPAPLL</sequence>
<organism evidence="2 3">
    <name type="scientific">Podarcis lilfordi</name>
    <name type="common">Lilford's wall lizard</name>
    <dbReference type="NCBI Taxonomy" id="74358"/>
    <lineage>
        <taxon>Eukaryota</taxon>
        <taxon>Metazoa</taxon>
        <taxon>Chordata</taxon>
        <taxon>Craniata</taxon>
        <taxon>Vertebrata</taxon>
        <taxon>Euteleostomi</taxon>
        <taxon>Lepidosauria</taxon>
        <taxon>Squamata</taxon>
        <taxon>Bifurcata</taxon>
        <taxon>Unidentata</taxon>
        <taxon>Episquamata</taxon>
        <taxon>Laterata</taxon>
        <taxon>Lacertibaenia</taxon>
        <taxon>Lacertidae</taxon>
        <taxon>Podarcis</taxon>
    </lineage>
</organism>